<keyword evidence="1" id="KW-1133">Transmembrane helix</keyword>
<name>A0ABX9WTG5_9GAMM</name>
<evidence type="ECO:0000313" key="2">
    <source>
        <dbReference type="EMBL" id="RNM23707.1"/>
    </source>
</evidence>
<dbReference type="RefSeq" id="WP_123250842.1">
    <property type="nucleotide sequence ID" value="NZ_RJLS01000010.1"/>
</dbReference>
<feature type="transmembrane region" description="Helical" evidence="1">
    <location>
        <begin position="92"/>
        <end position="109"/>
    </location>
</feature>
<dbReference type="EMBL" id="RJLS01000010">
    <property type="protein sequence ID" value="RNM23707.1"/>
    <property type="molecule type" value="Genomic_DNA"/>
</dbReference>
<gene>
    <name evidence="2" type="ORF">EFS38_11145</name>
</gene>
<dbReference type="Proteomes" id="UP000271870">
    <property type="component" value="Unassembled WGS sequence"/>
</dbReference>
<comment type="caution">
    <text evidence="2">The sequence shown here is derived from an EMBL/GenBank/DDBJ whole genome shotgun (WGS) entry which is preliminary data.</text>
</comment>
<reference evidence="2 3" key="1">
    <citation type="submission" date="2018-11" db="EMBL/GenBank/DDBJ databases">
        <title>Characterization of surface water Dickeya isolates.</title>
        <authorList>
            <person name="Van Gijsegem F."/>
            <person name="Pedron J."/>
        </authorList>
    </citation>
    <scope>NUCLEOTIDE SEQUENCE [LARGE SCALE GENOMIC DNA]</scope>
    <source>
        <strain evidence="2 3">FVG10-MFV-A16</strain>
    </source>
</reference>
<keyword evidence="3" id="KW-1185">Reference proteome</keyword>
<feature type="transmembrane region" description="Helical" evidence="1">
    <location>
        <begin position="35"/>
        <end position="54"/>
    </location>
</feature>
<evidence type="ECO:0008006" key="4">
    <source>
        <dbReference type="Google" id="ProtNLM"/>
    </source>
</evidence>
<organism evidence="2 3">
    <name type="scientific">Dickeya undicola</name>
    <dbReference type="NCBI Taxonomy" id="1577887"/>
    <lineage>
        <taxon>Bacteria</taxon>
        <taxon>Pseudomonadati</taxon>
        <taxon>Pseudomonadota</taxon>
        <taxon>Gammaproteobacteria</taxon>
        <taxon>Enterobacterales</taxon>
        <taxon>Pectobacteriaceae</taxon>
        <taxon>Dickeya</taxon>
    </lineage>
</organism>
<proteinExistence type="predicted"/>
<keyword evidence="1" id="KW-0472">Membrane</keyword>
<feature type="transmembrane region" description="Helical" evidence="1">
    <location>
        <begin position="66"/>
        <end position="86"/>
    </location>
</feature>
<accession>A0ABX9WTG5</accession>
<protein>
    <recommendedName>
        <fullName evidence="4">DUF805 domain-containing protein</fullName>
    </recommendedName>
</protein>
<keyword evidence="1" id="KW-0812">Transmembrane</keyword>
<sequence length="189" mass="21069">MTGTIIVNKNEIDNRYAWLLALVNSAGYLLSTGSINVYVSGIIILVINLFLMLTDSAKLEASGYKSPLVILGVLFGPIYIIHRAIILRKTEVPYYAIVWFLSLVTLMYITSVDEYNQELEGAACAIVTEILQENNDQRELECKAVKIDEKVNDTFYKAHAIISNGESVKIGIEDKSDDEIFVTMSSTPH</sequence>
<evidence type="ECO:0000256" key="1">
    <source>
        <dbReference type="SAM" id="Phobius"/>
    </source>
</evidence>
<evidence type="ECO:0000313" key="3">
    <source>
        <dbReference type="Proteomes" id="UP000271870"/>
    </source>
</evidence>